<reference evidence="2 3" key="1">
    <citation type="journal article" date="2014" name="Genome Biol. Evol.">
        <title>The genome of the myxosporean Thelohanellus kitauei shows adaptations to nutrient acquisition within its fish host.</title>
        <authorList>
            <person name="Yang Y."/>
            <person name="Xiong J."/>
            <person name="Zhou Z."/>
            <person name="Huo F."/>
            <person name="Miao W."/>
            <person name="Ran C."/>
            <person name="Liu Y."/>
            <person name="Zhang J."/>
            <person name="Feng J."/>
            <person name="Wang M."/>
            <person name="Wang M."/>
            <person name="Wang L."/>
            <person name="Yao B."/>
        </authorList>
    </citation>
    <scope>NUCLEOTIDE SEQUENCE [LARGE SCALE GENOMIC DNA]</scope>
    <source>
        <strain evidence="2">Wuqing</strain>
    </source>
</reference>
<sequence>MKEIRTTPEFNHGDFHKIFGEQCLKIAPVNNQPEKNTERKISIAITTPIKHDSIILPSILIRYYPVWIWIFASTIAIITMLVISAFIFAAKLKKFAEEAKNLAKKLFSFSD</sequence>
<dbReference type="EMBL" id="JWZT01001625">
    <property type="protein sequence ID" value="KII71763.1"/>
    <property type="molecule type" value="Genomic_DNA"/>
</dbReference>
<name>A0A0C2JQV0_THEKT</name>
<keyword evidence="3" id="KW-1185">Reference proteome</keyword>
<organism evidence="2 3">
    <name type="scientific">Thelohanellus kitauei</name>
    <name type="common">Myxosporean</name>
    <dbReference type="NCBI Taxonomy" id="669202"/>
    <lineage>
        <taxon>Eukaryota</taxon>
        <taxon>Metazoa</taxon>
        <taxon>Cnidaria</taxon>
        <taxon>Myxozoa</taxon>
        <taxon>Myxosporea</taxon>
        <taxon>Bivalvulida</taxon>
        <taxon>Platysporina</taxon>
        <taxon>Myxobolidae</taxon>
        <taxon>Thelohanellus</taxon>
    </lineage>
</organism>
<evidence type="ECO:0000313" key="3">
    <source>
        <dbReference type="Proteomes" id="UP000031668"/>
    </source>
</evidence>
<keyword evidence="1" id="KW-1133">Transmembrane helix</keyword>
<keyword evidence="1" id="KW-0812">Transmembrane</keyword>
<feature type="transmembrane region" description="Helical" evidence="1">
    <location>
        <begin position="66"/>
        <end position="90"/>
    </location>
</feature>
<gene>
    <name evidence="2" type="ORF">RF11_15772</name>
</gene>
<keyword evidence="1" id="KW-0472">Membrane</keyword>
<accession>A0A0C2JQV0</accession>
<dbReference type="AlphaFoldDB" id="A0A0C2JQV0"/>
<proteinExistence type="predicted"/>
<evidence type="ECO:0000313" key="2">
    <source>
        <dbReference type="EMBL" id="KII71763.1"/>
    </source>
</evidence>
<dbReference type="Proteomes" id="UP000031668">
    <property type="component" value="Unassembled WGS sequence"/>
</dbReference>
<evidence type="ECO:0000256" key="1">
    <source>
        <dbReference type="SAM" id="Phobius"/>
    </source>
</evidence>
<protein>
    <submittedName>
        <fullName evidence="2">Uncharacterized protein</fullName>
    </submittedName>
</protein>
<comment type="caution">
    <text evidence="2">The sequence shown here is derived from an EMBL/GenBank/DDBJ whole genome shotgun (WGS) entry which is preliminary data.</text>
</comment>